<evidence type="ECO:0000256" key="15">
    <source>
        <dbReference type="ARBA" id="ARBA00067341"/>
    </source>
</evidence>
<dbReference type="InterPro" id="IPR039041">
    <property type="entry name" value="Nav/unc-53"/>
</dbReference>
<dbReference type="SUPFAM" id="SSF52540">
    <property type="entry name" value="P-loop containing nucleoside triphosphate hydrolases"/>
    <property type="match status" value="2"/>
</dbReference>
<feature type="region of interest" description="Disordered" evidence="17">
    <location>
        <begin position="540"/>
        <end position="565"/>
    </location>
</feature>
<evidence type="ECO:0000256" key="2">
    <source>
        <dbReference type="ARBA" id="ARBA00006255"/>
    </source>
</evidence>
<comment type="function">
    <text evidence="13">May be involved in neuronal migration.</text>
</comment>
<feature type="region of interest" description="Disordered" evidence="17">
    <location>
        <begin position="93"/>
        <end position="121"/>
    </location>
</feature>
<dbReference type="GO" id="GO:0001764">
    <property type="term" value="P:neuron migration"/>
    <property type="evidence" value="ECO:0007669"/>
    <property type="project" value="TreeGrafter"/>
</dbReference>
<evidence type="ECO:0000256" key="14">
    <source>
        <dbReference type="ARBA" id="ARBA00064590"/>
    </source>
</evidence>
<dbReference type="InterPro" id="IPR003593">
    <property type="entry name" value="AAA+_ATPase"/>
</dbReference>
<feature type="region of interest" description="Disordered" evidence="17">
    <location>
        <begin position="1"/>
        <end position="45"/>
    </location>
</feature>
<keyword evidence="7" id="KW-0493">Microtubule</keyword>
<proteinExistence type="inferred from homology"/>
<dbReference type="PANTHER" id="PTHR12784:SF3">
    <property type="entry name" value="NEURON NAVIGATOR 1"/>
    <property type="match status" value="1"/>
</dbReference>
<comment type="subcellular location">
    <subcellularLocation>
        <location evidence="1">Cytoplasm</location>
        <location evidence="1">Cytoskeleton</location>
    </subcellularLocation>
</comment>
<dbReference type="EMBL" id="WKFB01001004">
    <property type="protein sequence ID" value="KAF6716063.1"/>
    <property type="molecule type" value="Genomic_DNA"/>
</dbReference>
<gene>
    <name evidence="19" type="ORF">FQA47_003365</name>
</gene>
<dbReference type="Proteomes" id="UP000646548">
    <property type="component" value="Unassembled WGS sequence"/>
</dbReference>
<keyword evidence="8" id="KW-0221">Differentiation</keyword>
<evidence type="ECO:0000256" key="11">
    <source>
        <dbReference type="ARBA" id="ARBA00023054"/>
    </source>
</evidence>
<dbReference type="GO" id="GO:0043194">
    <property type="term" value="C:axon initial segment"/>
    <property type="evidence" value="ECO:0007669"/>
    <property type="project" value="TreeGrafter"/>
</dbReference>
<keyword evidence="3" id="KW-0217">Developmental protein</keyword>
<name>A0A834BV89_ORYME</name>
<dbReference type="Pfam" id="PF23092">
    <property type="entry name" value="Ubiquitin_6"/>
    <property type="match status" value="1"/>
</dbReference>
<dbReference type="PANTHER" id="PTHR12784">
    <property type="entry name" value="STEERIN"/>
    <property type="match status" value="1"/>
</dbReference>
<evidence type="ECO:0000256" key="7">
    <source>
        <dbReference type="ARBA" id="ARBA00022701"/>
    </source>
</evidence>
<evidence type="ECO:0000256" key="10">
    <source>
        <dbReference type="ARBA" id="ARBA00022990"/>
    </source>
</evidence>
<dbReference type="SMART" id="SM00382">
    <property type="entry name" value="AAA"/>
    <property type="match status" value="1"/>
</dbReference>
<keyword evidence="6" id="KW-0597">Phosphoprotein</keyword>
<feature type="region of interest" description="Disordered" evidence="17">
    <location>
        <begin position="143"/>
        <end position="162"/>
    </location>
</feature>
<evidence type="ECO:0000256" key="5">
    <source>
        <dbReference type="ARBA" id="ARBA00022490"/>
    </source>
</evidence>
<evidence type="ECO:0000256" key="8">
    <source>
        <dbReference type="ARBA" id="ARBA00022782"/>
    </source>
</evidence>
<evidence type="ECO:0000256" key="3">
    <source>
        <dbReference type="ARBA" id="ARBA00022473"/>
    </source>
</evidence>
<feature type="compositionally biased region" description="Low complexity" evidence="17">
    <location>
        <begin position="13"/>
        <end position="25"/>
    </location>
</feature>
<keyword evidence="11" id="KW-0175">Coiled coil</keyword>
<protein>
    <recommendedName>
        <fullName evidence="15">Neuron navigator 1</fullName>
    </recommendedName>
    <alternativeName>
        <fullName evidence="16">Pore membrane and/or filament-interacting-like protein 3</fullName>
    </alternativeName>
</protein>
<dbReference type="Gene3D" id="3.40.50.300">
    <property type="entry name" value="P-loop containing nucleotide triphosphate hydrolases"/>
    <property type="match status" value="1"/>
</dbReference>
<feature type="domain" description="AAA+ ATPase" evidence="18">
    <location>
        <begin position="277"/>
        <end position="421"/>
    </location>
</feature>
<reference evidence="19" key="1">
    <citation type="journal article" name="BMC Genomics">
        <title>Long-read sequencing and de novo genome assembly of marine medaka (Oryzias melastigma).</title>
        <authorList>
            <person name="Liang P."/>
            <person name="Saqib H.S.A."/>
            <person name="Ni X."/>
            <person name="Shen Y."/>
        </authorList>
    </citation>
    <scope>NUCLEOTIDE SEQUENCE</scope>
    <source>
        <strain evidence="19">Bigg-433</strain>
    </source>
</reference>
<dbReference type="FunFam" id="3.40.50.300:FF:000409">
    <property type="entry name" value="Neuron navigator 1"/>
    <property type="match status" value="1"/>
</dbReference>
<keyword evidence="4" id="KW-0488">Methylation</keyword>
<dbReference type="Pfam" id="PF25408">
    <property type="entry name" value="AAA_lid_NAV1"/>
    <property type="match status" value="1"/>
</dbReference>
<evidence type="ECO:0000256" key="16">
    <source>
        <dbReference type="ARBA" id="ARBA00080430"/>
    </source>
</evidence>
<keyword evidence="5" id="KW-0963">Cytoplasm</keyword>
<dbReference type="GO" id="GO:0001578">
    <property type="term" value="P:microtubule bundle formation"/>
    <property type="evidence" value="ECO:0007669"/>
    <property type="project" value="TreeGrafter"/>
</dbReference>
<evidence type="ECO:0000256" key="17">
    <source>
        <dbReference type="SAM" id="MobiDB-lite"/>
    </source>
</evidence>
<evidence type="ECO:0000313" key="20">
    <source>
        <dbReference type="Proteomes" id="UP000646548"/>
    </source>
</evidence>
<evidence type="ECO:0000256" key="9">
    <source>
        <dbReference type="ARBA" id="ARBA00022902"/>
    </source>
</evidence>
<dbReference type="Pfam" id="PF20720">
    <property type="entry name" value="nSTAND3"/>
    <property type="match status" value="1"/>
</dbReference>
<dbReference type="AlphaFoldDB" id="A0A834BV89"/>
<accession>A0A834BV89</accession>
<keyword evidence="12" id="KW-0206">Cytoskeleton</keyword>
<dbReference type="GO" id="GO:0005874">
    <property type="term" value="C:microtubule"/>
    <property type="evidence" value="ECO:0007669"/>
    <property type="project" value="UniProtKB-KW"/>
</dbReference>
<keyword evidence="9" id="KW-0524">Neurogenesis</keyword>
<evidence type="ECO:0000256" key="12">
    <source>
        <dbReference type="ARBA" id="ARBA00023212"/>
    </source>
</evidence>
<comment type="similarity">
    <text evidence="2">Belongs to the Nav/unc-53 family.</text>
</comment>
<dbReference type="InterPro" id="IPR057568">
    <property type="entry name" value="CortBP2_NAV1-like_AAA_lid"/>
</dbReference>
<evidence type="ECO:0000256" key="13">
    <source>
        <dbReference type="ARBA" id="ARBA00059345"/>
    </source>
</evidence>
<evidence type="ECO:0000256" key="6">
    <source>
        <dbReference type="ARBA" id="ARBA00022553"/>
    </source>
</evidence>
<dbReference type="InterPro" id="IPR027417">
    <property type="entry name" value="P-loop_NTPase"/>
</dbReference>
<comment type="caution">
    <text evidence="19">The sequence shown here is derived from an EMBL/GenBank/DDBJ whole genome shotgun (WGS) entry which is preliminary data.</text>
</comment>
<dbReference type="InterPro" id="IPR057126">
    <property type="entry name" value="NAV1-like_ubiquitin-like"/>
</dbReference>
<feature type="compositionally biased region" description="Low complexity" evidence="17">
    <location>
        <begin position="95"/>
        <end position="116"/>
    </location>
</feature>
<evidence type="ECO:0000256" key="1">
    <source>
        <dbReference type="ARBA" id="ARBA00004245"/>
    </source>
</evidence>
<dbReference type="InterPro" id="IPR049050">
    <property type="entry name" value="nSTAND3"/>
</dbReference>
<comment type="subunit">
    <text evidence="14">Interacts with tubulin.</text>
</comment>
<organism evidence="19 20">
    <name type="scientific">Oryzias melastigma</name>
    <name type="common">Marine medaka</name>
    <dbReference type="NCBI Taxonomy" id="30732"/>
    <lineage>
        <taxon>Eukaryota</taxon>
        <taxon>Metazoa</taxon>
        <taxon>Chordata</taxon>
        <taxon>Craniata</taxon>
        <taxon>Vertebrata</taxon>
        <taxon>Euteleostomi</taxon>
        <taxon>Actinopterygii</taxon>
        <taxon>Neopterygii</taxon>
        <taxon>Teleostei</taxon>
        <taxon>Neoteleostei</taxon>
        <taxon>Acanthomorphata</taxon>
        <taxon>Ovalentaria</taxon>
        <taxon>Atherinomorphae</taxon>
        <taxon>Beloniformes</taxon>
        <taxon>Adrianichthyidae</taxon>
        <taxon>Oryziinae</taxon>
        <taxon>Oryzias</taxon>
    </lineage>
</organism>
<sequence length="598" mass="66565">MSHELGEADENPASSLKTSASTTSSVIMETADEGDSGDTAMSELRSELLEKERKLTDIRLEALSSAHQLEQLREAMNNMQSTVENLRAENDHLKTGSQPQLPGSGPTSSTSQPSGLASLLGPSTRQMMSMSLTKSFSLSLNDCKDPADLPSPSSHQGEGQRAKVLVRVGDQIEDKTRQLQFYLGSVPVTSRTDWASLDSLVTRTFKDYLNQVDPTSSLGLSADSLHMYQLAHGEHRLIGEDKPQTSPSQRKLCRTLWCLRPLIPKAHDAALHQLLMKHRRLVLSGPSGTGKTYLAQHLAHYLLQRSRMDSSEPSVPGHSSAVTFNMHRQSQKELQSYLSNLANQVDRESGAELPLVLIIDDISDPAAITELVNGALTCKYHKCPYIIGTTNQPVKMTSNHGLHLSFRMVMFSNNVEPANGFLLRYLHRKAVEAYQNEELNSAQRRALLHVLDWIPQLWYHLHTFLEKHSTSDFLIGPCFFLSCPVSVAEFRQWFIDLWNHSIIPYLQEGAKDGIKVHGHKAAWEDPVEWQDQSKLFHLPPPSIGPANEEKKPPKDTPPPSTLESDPLMAMLLKLQESANYIESPEREGSLDPTLQAAL</sequence>
<evidence type="ECO:0000313" key="19">
    <source>
        <dbReference type="EMBL" id="KAF6716063.1"/>
    </source>
</evidence>
<keyword evidence="10" id="KW-0007">Acetylation</keyword>
<evidence type="ECO:0000259" key="18">
    <source>
        <dbReference type="SMART" id="SM00382"/>
    </source>
</evidence>
<evidence type="ECO:0000256" key="4">
    <source>
        <dbReference type="ARBA" id="ARBA00022481"/>
    </source>
</evidence>